<protein>
    <submittedName>
        <fullName evidence="2">Uncharacterized protein</fullName>
    </submittedName>
</protein>
<comment type="caution">
    <text evidence="2">The sequence shown here is derived from an EMBL/GenBank/DDBJ whole genome shotgun (WGS) entry which is preliminary data.</text>
</comment>
<dbReference type="AlphaFoldDB" id="A0A834G951"/>
<evidence type="ECO:0000313" key="3">
    <source>
        <dbReference type="Proteomes" id="UP000626092"/>
    </source>
</evidence>
<gene>
    <name evidence="2" type="ORF">RHSIM_Rhsim10G0143200</name>
</gene>
<accession>A0A834G951</accession>
<feature type="compositionally biased region" description="Basic and acidic residues" evidence="1">
    <location>
        <begin position="95"/>
        <end position="105"/>
    </location>
</feature>
<proteinExistence type="predicted"/>
<evidence type="ECO:0000313" key="2">
    <source>
        <dbReference type="EMBL" id="KAF7128885.1"/>
    </source>
</evidence>
<dbReference type="OrthoDB" id="1939528at2759"/>
<feature type="compositionally biased region" description="Polar residues" evidence="1">
    <location>
        <begin position="34"/>
        <end position="52"/>
    </location>
</feature>
<dbReference type="EMBL" id="WJXA01000010">
    <property type="protein sequence ID" value="KAF7128885.1"/>
    <property type="molecule type" value="Genomic_DNA"/>
</dbReference>
<reference evidence="2" key="1">
    <citation type="submission" date="2019-11" db="EMBL/GenBank/DDBJ databases">
        <authorList>
            <person name="Liu Y."/>
            <person name="Hou J."/>
            <person name="Li T.-Q."/>
            <person name="Guan C.-H."/>
            <person name="Wu X."/>
            <person name="Wu H.-Z."/>
            <person name="Ling F."/>
            <person name="Zhang R."/>
            <person name="Shi X.-G."/>
            <person name="Ren J.-P."/>
            <person name="Chen E.-F."/>
            <person name="Sun J.-M."/>
        </authorList>
    </citation>
    <scope>NUCLEOTIDE SEQUENCE</scope>
    <source>
        <strain evidence="2">Adult_tree_wgs_1</strain>
        <tissue evidence="2">Leaves</tissue>
    </source>
</reference>
<sequence>MPGVKIESSYIVPCNVAKSSRLETPVQSALANHVSGSISNSDGEISDASSESPWAELGPVAKDTSLIESETKPKKDDEDSSLLRILDSSYSSEEEANRKEGRDSVDGMVDCSQNVLDSSDSSGAGSKVENPVANCGRKPKSVKSYSFVTDPAGDNNEDKLVDGILTSLKKSGESRIQVQVVFGAAALFCEWFCLAVG</sequence>
<organism evidence="2 3">
    <name type="scientific">Rhododendron simsii</name>
    <name type="common">Sims's rhododendron</name>
    <dbReference type="NCBI Taxonomy" id="118357"/>
    <lineage>
        <taxon>Eukaryota</taxon>
        <taxon>Viridiplantae</taxon>
        <taxon>Streptophyta</taxon>
        <taxon>Embryophyta</taxon>
        <taxon>Tracheophyta</taxon>
        <taxon>Spermatophyta</taxon>
        <taxon>Magnoliopsida</taxon>
        <taxon>eudicotyledons</taxon>
        <taxon>Gunneridae</taxon>
        <taxon>Pentapetalae</taxon>
        <taxon>asterids</taxon>
        <taxon>Ericales</taxon>
        <taxon>Ericaceae</taxon>
        <taxon>Ericoideae</taxon>
        <taxon>Rhodoreae</taxon>
        <taxon>Rhododendron</taxon>
    </lineage>
</organism>
<feature type="region of interest" description="Disordered" evidence="1">
    <location>
        <begin position="34"/>
        <end position="139"/>
    </location>
</feature>
<feature type="compositionally biased region" description="Polar residues" evidence="1">
    <location>
        <begin position="111"/>
        <end position="124"/>
    </location>
</feature>
<keyword evidence="3" id="KW-1185">Reference proteome</keyword>
<dbReference type="Proteomes" id="UP000626092">
    <property type="component" value="Unassembled WGS sequence"/>
</dbReference>
<evidence type="ECO:0000256" key="1">
    <source>
        <dbReference type="SAM" id="MobiDB-lite"/>
    </source>
</evidence>
<name>A0A834G951_RHOSS</name>